<evidence type="ECO:0000256" key="1">
    <source>
        <dbReference type="SAM" id="MobiDB-lite"/>
    </source>
</evidence>
<keyword evidence="2" id="KW-1133">Transmembrane helix</keyword>
<keyword evidence="2" id="KW-0472">Membrane</keyword>
<evidence type="ECO:0000313" key="4">
    <source>
        <dbReference type="EMBL" id="CAB4866877.1"/>
    </source>
</evidence>
<reference evidence="3" key="1">
    <citation type="submission" date="2020-05" db="EMBL/GenBank/DDBJ databases">
        <authorList>
            <person name="Chiriac C."/>
            <person name="Salcher M."/>
            <person name="Ghai R."/>
            <person name="Kavagutti S V."/>
        </authorList>
    </citation>
    <scope>NUCLEOTIDE SEQUENCE</scope>
</reference>
<accession>A0A6J6ZMK6</accession>
<evidence type="ECO:0000313" key="3">
    <source>
        <dbReference type="EMBL" id="CAB4821975.1"/>
    </source>
</evidence>
<keyword evidence="2" id="KW-0812">Transmembrane</keyword>
<dbReference type="EMBL" id="CAFBLT010000001">
    <property type="protein sequence ID" value="CAB4866877.1"/>
    <property type="molecule type" value="Genomic_DNA"/>
</dbReference>
<feature type="region of interest" description="Disordered" evidence="1">
    <location>
        <begin position="238"/>
        <end position="272"/>
    </location>
</feature>
<feature type="transmembrane region" description="Helical" evidence="2">
    <location>
        <begin position="193"/>
        <end position="212"/>
    </location>
</feature>
<dbReference type="EMBL" id="CAFBPM010000003">
    <property type="protein sequence ID" value="CAB5014479.1"/>
    <property type="molecule type" value="Genomic_DNA"/>
</dbReference>
<dbReference type="AlphaFoldDB" id="A0A6J6ZMK6"/>
<protein>
    <submittedName>
        <fullName evidence="3">Unannotated protein</fullName>
    </submittedName>
</protein>
<feature type="compositionally biased region" description="Acidic residues" evidence="1">
    <location>
        <begin position="251"/>
        <end position="264"/>
    </location>
</feature>
<organism evidence="3">
    <name type="scientific">freshwater metagenome</name>
    <dbReference type="NCBI Taxonomy" id="449393"/>
    <lineage>
        <taxon>unclassified sequences</taxon>
        <taxon>metagenomes</taxon>
        <taxon>ecological metagenomes</taxon>
    </lineage>
</organism>
<feature type="transmembrane region" description="Helical" evidence="2">
    <location>
        <begin position="6"/>
        <end position="23"/>
    </location>
</feature>
<feature type="transmembrane region" description="Helical" evidence="2">
    <location>
        <begin position="164"/>
        <end position="187"/>
    </location>
</feature>
<gene>
    <name evidence="3" type="ORF">UFOPK3164_00479</name>
    <name evidence="4" type="ORF">UFOPK3427_00546</name>
    <name evidence="5" type="ORF">UFOPK4112_00511</name>
</gene>
<evidence type="ECO:0000313" key="5">
    <source>
        <dbReference type="EMBL" id="CAB5014479.1"/>
    </source>
</evidence>
<dbReference type="EMBL" id="CAFABE010000014">
    <property type="protein sequence ID" value="CAB4821975.1"/>
    <property type="molecule type" value="Genomic_DNA"/>
</dbReference>
<sequence length="272" mass="30459">MIIVLLLVVLWGVVLGPSIYRKIRNSDSDRSIMSFHKSLNLLERSGPKVVEPAYRLSGGENPLPPPQIAVPQNPPTIAQPRLVLLGPISQGGENKMRQQYEDYYEEDRSTQMGDRRGAYESEHYEDDEYANDSYLGDDDRISYGASGPSTSLSRREAALRRRNILFSLIAAVLLSAIIGFIVSVFFYVTILAIIALVGYVGLMAYAATNGFIGEKGYDRHVAHGVAHLEDDRFEEDDGRHRVASSRGSEDLYFDDDLDGDDWWEEPQRAAAR</sequence>
<evidence type="ECO:0000256" key="2">
    <source>
        <dbReference type="SAM" id="Phobius"/>
    </source>
</evidence>
<proteinExistence type="predicted"/>
<name>A0A6J6ZMK6_9ZZZZ</name>